<evidence type="ECO:0000256" key="1">
    <source>
        <dbReference type="SAM" id="MobiDB-lite"/>
    </source>
</evidence>
<dbReference type="GO" id="GO:0042834">
    <property type="term" value="F:peptidoglycan binding"/>
    <property type="evidence" value="ECO:0007669"/>
    <property type="project" value="InterPro"/>
</dbReference>
<feature type="compositionally biased region" description="Basic residues" evidence="1">
    <location>
        <begin position="10"/>
        <end position="23"/>
    </location>
</feature>
<protein>
    <submittedName>
        <fullName evidence="4">Cell division protein FtsN</fullName>
    </submittedName>
</protein>
<dbReference type="InterPro" id="IPR007730">
    <property type="entry name" value="SPOR-like_dom"/>
</dbReference>
<dbReference type="PANTHER" id="PTHR38687:SF2">
    <property type="entry name" value="CELL DIVISION PROTEIN FTSN"/>
    <property type="match status" value="1"/>
</dbReference>
<sequence length="192" mass="21663">MSQRDYANRGRPKKKKPSTRNKPARAAAKPAAWLKIAPAVVLIAGFGYFLYQISGSADDPSIATKPDPIVLPSKPKSNAGSDNLPPKPQENWDYLDQLPQKSVEVDLPEKTEPGRPYQMQCGSFRNSDDAQAMRATIAFQGLEAEVKRTESQKNGIWYRVRLGPYDSKRQAERDRHKLQRAGMNGCQIWYWT</sequence>
<evidence type="ECO:0000259" key="3">
    <source>
        <dbReference type="PROSITE" id="PS51724"/>
    </source>
</evidence>
<keyword evidence="5" id="KW-1185">Reference proteome</keyword>
<evidence type="ECO:0000313" key="4">
    <source>
        <dbReference type="EMBL" id="GLP97426.1"/>
    </source>
</evidence>
<reference evidence="4" key="1">
    <citation type="journal article" date="2014" name="Int. J. Syst. Evol. Microbiol.">
        <title>Complete genome sequence of Corynebacterium casei LMG S-19264T (=DSM 44701T), isolated from a smear-ripened cheese.</title>
        <authorList>
            <consortium name="US DOE Joint Genome Institute (JGI-PGF)"/>
            <person name="Walter F."/>
            <person name="Albersmeier A."/>
            <person name="Kalinowski J."/>
            <person name="Ruckert C."/>
        </authorList>
    </citation>
    <scope>NUCLEOTIDE SEQUENCE</scope>
    <source>
        <strain evidence="4">NBRC 101628</strain>
    </source>
</reference>
<dbReference type="PANTHER" id="PTHR38687">
    <property type="entry name" value="CELL DIVISION PROTEIN DEDD-RELATED"/>
    <property type="match status" value="1"/>
</dbReference>
<dbReference type="GO" id="GO:0051301">
    <property type="term" value="P:cell division"/>
    <property type="evidence" value="ECO:0007669"/>
    <property type="project" value="UniProtKB-KW"/>
</dbReference>
<dbReference type="InterPro" id="IPR052521">
    <property type="entry name" value="Cell_div_SPOR-domain"/>
</dbReference>
<feature type="domain" description="SPOR" evidence="3">
    <location>
        <begin position="111"/>
        <end position="192"/>
    </location>
</feature>
<dbReference type="Gene3D" id="3.30.70.1070">
    <property type="entry name" value="Sporulation related repeat"/>
    <property type="match status" value="1"/>
</dbReference>
<dbReference type="EMBL" id="BSNC01000006">
    <property type="protein sequence ID" value="GLP97426.1"/>
    <property type="molecule type" value="Genomic_DNA"/>
</dbReference>
<feature type="transmembrane region" description="Helical" evidence="2">
    <location>
        <begin position="32"/>
        <end position="51"/>
    </location>
</feature>
<proteinExistence type="predicted"/>
<evidence type="ECO:0000313" key="5">
    <source>
        <dbReference type="Proteomes" id="UP001161422"/>
    </source>
</evidence>
<dbReference type="PROSITE" id="PS51724">
    <property type="entry name" value="SPOR"/>
    <property type="match status" value="1"/>
</dbReference>
<organism evidence="4 5">
    <name type="scientific">Paraferrimonas sedimenticola</name>
    <dbReference type="NCBI Taxonomy" id="375674"/>
    <lineage>
        <taxon>Bacteria</taxon>
        <taxon>Pseudomonadati</taxon>
        <taxon>Pseudomonadota</taxon>
        <taxon>Gammaproteobacteria</taxon>
        <taxon>Alteromonadales</taxon>
        <taxon>Ferrimonadaceae</taxon>
        <taxon>Paraferrimonas</taxon>
    </lineage>
</organism>
<reference evidence="4" key="2">
    <citation type="submission" date="2023-01" db="EMBL/GenBank/DDBJ databases">
        <title>Draft genome sequence of Paraferrimonas sedimenticola strain NBRC 101628.</title>
        <authorList>
            <person name="Sun Q."/>
            <person name="Mori K."/>
        </authorList>
    </citation>
    <scope>NUCLEOTIDE SEQUENCE</scope>
    <source>
        <strain evidence="4">NBRC 101628</strain>
    </source>
</reference>
<keyword evidence="4" id="KW-0131">Cell cycle</keyword>
<evidence type="ECO:0000256" key="2">
    <source>
        <dbReference type="SAM" id="Phobius"/>
    </source>
</evidence>
<keyword evidence="2" id="KW-0812">Transmembrane</keyword>
<feature type="region of interest" description="Disordered" evidence="1">
    <location>
        <begin position="1"/>
        <end position="29"/>
    </location>
</feature>
<keyword evidence="4" id="KW-0132">Cell division</keyword>
<keyword evidence="2" id="KW-1133">Transmembrane helix</keyword>
<dbReference type="SUPFAM" id="SSF110997">
    <property type="entry name" value="Sporulation related repeat"/>
    <property type="match status" value="1"/>
</dbReference>
<accession>A0AA37RYE3</accession>
<dbReference type="Pfam" id="PF05036">
    <property type="entry name" value="SPOR"/>
    <property type="match status" value="1"/>
</dbReference>
<dbReference type="InterPro" id="IPR036680">
    <property type="entry name" value="SPOR-like_sf"/>
</dbReference>
<keyword evidence="2" id="KW-0472">Membrane</keyword>
<dbReference type="Proteomes" id="UP001161422">
    <property type="component" value="Unassembled WGS sequence"/>
</dbReference>
<gene>
    <name evidence="4" type="primary">ftsN</name>
    <name evidence="4" type="ORF">GCM10007895_27330</name>
</gene>
<comment type="caution">
    <text evidence="4">The sequence shown here is derived from an EMBL/GenBank/DDBJ whole genome shotgun (WGS) entry which is preliminary data.</text>
</comment>
<name>A0AA37RYE3_9GAMM</name>
<feature type="region of interest" description="Disordered" evidence="1">
    <location>
        <begin position="64"/>
        <end position="96"/>
    </location>
</feature>
<dbReference type="RefSeq" id="WP_095504730.1">
    <property type="nucleotide sequence ID" value="NZ_BSNC01000006.1"/>
</dbReference>
<dbReference type="AlphaFoldDB" id="A0AA37RYE3"/>